<dbReference type="Gene3D" id="3.40.190.10">
    <property type="entry name" value="Periplasmic binding protein-like II"/>
    <property type="match status" value="2"/>
</dbReference>
<keyword evidence="4" id="KW-0804">Transcription</keyword>
<dbReference type="InterPro" id="IPR005119">
    <property type="entry name" value="LysR_subst-bd"/>
</dbReference>
<dbReference type="PROSITE" id="PS50931">
    <property type="entry name" value="HTH_LYSR"/>
    <property type="match status" value="1"/>
</dbReference>
<dbReference type="GO" id="GO:0006351">
    <property type="term" value="P:DNA-templated transcription"/>
    <property type="evidence" value="ECO:0007669"/>
    <property type="project" value="TreeGrafter"/>
</dbReference>
<evidence type="ECO:0000256" key="1">
    <source>
        <dbReference type="ARBA" id="ARBA00009437"/>
    </source>
</evidence>
<dbReference type="GO" id="GO:0043565">
    <property type="term" value="F:sequence-specific DNA binding"/>
    <property type="evidence" value="ECO:0007669"/>
    <property type="project" value="TreeGrafter"/>
</dbReference>
<dbReference type="PANTHER" id="PTHR30537:SF26">
    <property type="entry name" value="GLYCINE CLEAVAGE SYSTEM TRANSCRIPTIONAL ACTIVATOR"/>
    <property type="match status" value="1"/>
</dbReference>
<dbReference type="PRINTS" id="PR00039">
    <property type="entry name" value="HTHLYSR"/>
</dbReference>
<evidence type="ECO:0000256" key="2">
    <source>
        <dbReference type="ARBA" id="ARBA00023015"/>
    </source>
</evidence>
<evidence type="ECO:0000259" key="5">
    <source>
        <dbReference type="PROSITE" id="PS50931"/>
    </source>
</evidence>
<evidence type="ECO:0000313" key="7">
    <source>
        <dbReference type="Proteomes" id="UP000186736"/>
    </source>
</evidence>
<comment type="similarity">
    <text evidence="1">Belongs to the LysR transcriptional regulatory family.</text>
</comment>
<dbReference type="GO" id="GO:0003700">
    <property type="term" value="F:DNA-binding transcription factor activity"/>
    <property type="evidence" value="ECO:0007669"/>
    <property type="project" value="InterPro"/>
</dbReference>
<dbReference type="OrthoDB" id="5526340at2"/>
<dbReference type="InterPro" id="IPR036388">
    <property type="entry name" value="WH-like_DNA-bd_sf"/>
</dbReference>
<dbReference type="SUPFAM" id="SSF53850">
    <property type="entry name" value="Periplasmic binding protein-like II"/>
    <property type="match status" value="1"/>
</dbReference>
<dbReference type="CDD" id="cd08432">
    <property type="entry name" value="PBP2_GcdR_TrpI_HvrB_AmpR_like"/>
    <property type="match status" value="1"/>
</dbReference>
<dbReference type="FunFam" id="1.10.10.10:FF:000001">
    <property type="entry name" value="LysR family transcriptional regulator"/>
    <property type="match status" value="1"/>
</dbReference>
<feature type="domain" description="HTH lysR-type" evidence="5">
    <location>
        <begin position="5"/>
        <end position="62"/>
    </location>
</feature>
<proteinExistence type="inferred from homology"/>
<dbReference type="InterPro" id="IPR036390">
    <property type="entry name" value="WH_DNA-bd_sf"/>
</dbReference>
<dbReference type="InterPro" id="IPR000847">
    <property type="entry name" value="LysR_HTH_N"/>
</dbReference>
<dbReference type="PANTHER" id="PTHR30537">
    <property type="entry name" value="HTH-TYPE TRANSCRIPTIONAL REGULATOR"/>
    <property type="match status" value="1"/>
</dbReference>
<accession>A0A1Q9R581</accession>
<organism evidence="6 7">
    <name type="scientific">Pseudomonas putida</name>
    <name type="common">Arthrobacter siderocapsulatus</name>
    <dbReference type="NCBI Taxonomy" id="303"/>
    <lineage>
        <taxon>Bacteria</taxon>
        <taxon>Pseudomonadati</taxon>
        <taxon>Pseudomonadota</taxon>
        <taxon>Gammaproteobacteria</taxon>
        <taxon>Pseudomonadales</taxon>
        <taxon>Pseudomonadaceae</taxon>
        <taxon>Pseudomonas</taxon>
    </lineage>
</organism>
<comment type="caution">
    <text evidence="6">The sequence shown here is derived from an EMBL/GenBank/DDBJ whole genome shotgun (WGS) entry which is preliminary data.</text>
</comment>
<dbReference type="Pfam" id="PF03466">
    <property type="entry name" value="LysR_substrate"/>
    <property type="match status" value="1"/>
</dbReference>
<dbReference type="SUPFAM" id="SSF46785">
    <property type="entry name" value="Winged helix' DNA-binding domain"/>
    <property type="match status" value="1"/>
</dbReference>
<dbReference type="Pfam" id="PF00126">
    <property type="entry name" value="HTH_1"/>
    <property type="match status" value="1"/>
</dbReference>
<dbReference type="Proteomes" id="UP000186736">
    <property type="component" value="Unassembled WGS sequence"/>
</dbReference>
<protein>
    <submittedName>
        <fullName evidence="6">Glycine cleavage system transcriptional activator</fullName>
    </submittedName>
</protein>
<dbReference type="RefSeq" id="WP_075803443.1">
    <property type="nucleotide sequence ID" value="NZ_MKZO01000021.1"/>
</dbReference>
<reference evidence="6 7" key="1">
    <citation type="submission" date="2016-10" db="EMBL/GenBank/DDBJ databases">
        <title>Genome Sequence of Pseudomonas putida GM4FR.</title>
        <authorList>
            <person name="Poehlein A."/>
            <person name="Wemheuer F."/>
            <person name="Hollensteiner J."/>
            <person name="Wemheuer B."/>
        </authorList>
    </citation>
    <scope>NUCLEOTIDE SEQUENCE [LARGE SCALE GENOMIC DNA]</scope>
    <source>
        <strain evidence="6 7">GM4FR</strain>
    </source>
</reference>
<sequence>MNSILPLLALRAFTQVGRFGSVKHAAESLGVTPGAVSQQIRQLEERLGVPLFNRGRNGMHLTEAGQKVWPQLLAAFEQIESALHTLEADRLRPTVTVSTVPSFAASWLVPRLGRFTERHGHIEVRVEASGALVDLRQERVDIAIRHGLGDYPGLSCEPLMAPVLLPVASPTLFASRTGLVEPADCLEWPLLQDADRADWVLWLGAHGVAQDPRAERGTAFDDDYLLIRAAVAGQGLALVPEQYAAEEIAAGRLVQVLDKPWPARFAYYLVTLAEGARRPEVEAFMAWIRDEAADVQ</sequence>
<name>A0A1Q9R581_PSEPU</name>
<dbReference type="InterPro" id="IPR058163">
    <property type="entry name" value="LysR-type_TF_proteobact-type"/>
</dbReference>
<dbReference type="Gene3D" id="1.10.10.10">
    <property type="entry name" value="Winged helix-like DNA-binding domain superfamily/Winged helix DNA-binding domain"/>
    <property type="match status" value="1"/>
</dbReference>
<dbReference type="AlphaFoldDB" id="A0A1Q9R581"/>
<evidence type="ECO:0000313" key="6">
    <source>
        <dbReference type="EMBL" id="OLS62566.1"/>
    </source>
</evidence>
<gene>
    <name evidence="6" type="primary">gcvA_15</name>
    <name evidence="6" type="ORF">PSEMO_25160</name>
</gene>
<keyword evidence="3" id="KW-0238">DNA-binding</keyword>
<keyword evidence="2" id="KW-0805">Transcription regulation</keyword>
<dbReference type="EMBL" id="MKZO01000021">
    <property type="protein sequence ID" value="OLS62566.1"/>
    <property type="molecule type" value="Genomic_DNA"/>
</dbReference>
<evidence type="ECO:0000256" key="4">
    <source>
        <dbReference type="ARBA" id="ARBA00023163"/>
    </source>
</evidence>
<evidence type="ECO:0000256" key="3">
    <source>
        <dbReference type="ARBA" id="ARBA00023125"/>
    </source>
</evidence>